<comment type="subcellular location">
    <subcellularLocation>
        <location evidence="11">Cell inner membrane</location>
        <topology evidence="11">Multi-pass membrane protein</topology>
    </subcellularLocation>
    <subcellularLocation>
        <location evidence="1">Cell membrane</location>
        <topology evidence="1">Multi-pass membrane protein</topology>
    </subcellularLocation>
</comment>
<keyword evidence="3 11" id="KW-0813">Transport</keyword>
<organism evidence="12 13">
    <name type="scientific">Kosakonia sacchari</name>
    <dbReference type="NCBI Taxonomy" id="1158459"/>
    <lineage>
        <taxon>Bacteria</taxon>
        <taxon>Pseudomonadati</taxon>
        <taxon>Pseudomonadota</taxon>
        <taxon>Gammaproteobacteria</taxon>
        <taxon>Enterobacterales</taxon>
        <taxon>Enterobacteriaceae</taxon>
        <taxon>Kosakonia</taxon>
    </lineage>
</organism>
<evidence type="ECO:0000313" key="13">
    <source>
        <dbReference type="Proteomes" id="UP000183569"/>
    </source>
</evidence>
<dbReference type="InterPro" id="IPR023714">
    <property type="entry name" value="Zn_transp_ZntB"/>
</dbReference>
<keyword evidence="7 11" id="KW-0862">Zinc</keyword>
<evidence type="ECO:0000313" key="12">
    <source>
        <dbReference type="EMBL" id="SCX43411.1"/>
    </source>
</evidence>
<comment type="similarity">
    <text evidence="2 11">Belongs to the CorA metal ion transporter (MIT) (TC 1.A.35) family.</text>
</comment>
<dbReference type="GO" id="GO:0005886">
    <property type="term" value="C:plasma membrane"/>
    <property type="evidence" value="ECO:0007669"/>
    <property type="project" value="UniProtKB-SubCell"/>
</dbReference>
<feature type="transmembrane region" description="Helical" evidence="11">
    <location>
        <begin position="268"/>
        <end position="289"/>
    </location>
</feature>
<protein>
    <recommendedName>
        <fullName evidence="11">Zinc transport protein ZntB</fullName>
    </recommendedName>
</protein>
<name>A0A1G4XQD3_9ENTR</name>
<evidence type="ECO:0000256" key="4">
    <source>
        <dbReference type="ARBA" id="ARBA00022475"/>
    </source>
</evidence>
<dbReference type="Gene3D" id="1.20.58.340">
    <property type="entry name" value="Magnesium transport protein CorA, transmembrane region"/>
    <property type="match status" value="2"/>
</dbReference>
<dbReference type="Pfam" id="PF01544">
    <property type="entry name" value="CorA"/>
    <property type="match status" value="1"/>
</dbReference>
<dbReference type="GO" id="GO:0050897">
    <property type="term" value="F:cobalt ion binding"/>
    <property type="evidence" value="ECO:0007669"/>
    <property type="project" value="TreeGrafter"/>
</dbReference>
<evidence type="ECO:0000256" key="10">
    <source>
        <dbReference type="ARBA" id="ARBA00023136"/>
    </source>
</evidence>
<dbReference type="HAMAP" id="MF_01565">
    <property type="entry name" value="ZntB"/>
    <property type="match status" value="1"/>
</dbReference>
<keyword evidence="5 11" id="KW-0997">Cell inner membrane</keyword>
<comment type="catalytic activity">
    <reaction evidence="11">
        <text>Zn(2+)(out) + H(+)(out) = Zn(2+)(in) + H(+)(in)</text>
        <dbReference type="Rhea" id="RHEA:71195"/>
        <dbReference type="ChEBI" id="CHEBI:15378"/>
        <dbReference type="ChEBI" id="CHEBI:29105"/>
    </reaction>
</comment>
<dbReference type="Proteomes" id="UP000183569">
    <property type="component" value="Unassembled WGS sequence"/>
</dbReference>
<keyword evidence="6 11" id="KW-0812">Transmembrane</keyword>
<comment type="caution">
    <text evidence="12">The sequence shown here is derived from an EMBL/GenBank/DDBJ whole genome shotgun (WGS) entry which is preliminary data.</text>
</comment>
<dbReference type="SUPFAM" id="SSF143865">
    <property type="entry name" value="CorA soluble domain-like"/>
    <property type="match status" value="1"/>
</dbReference>
<evidence type="ECO:0000256" key="2">
    <source>
        <dbReference type="ARBA" id="ARBA00009765"/>
    </source>
</evidence>
<dbReference type="SUPFAM" id="SSF144083">
    <property type="entry name" value="Magnesium transport protein CorA, transmembrane region"/>
    <property type="match status" value="1"/>
</dbReference>
<dbReference type="CDD" id="cd12833">
    <property type="entry name" value="ZntB-like_1"/>
    <property type="match status" value="1"/>
</dbReference>
<keyword evidence="4 11" id="KW-1003">Cell membrane</keyword>
<keyword evidence="10 11" id="KW-0472">Membrane</keyword>
<dbReference type="EMBL" id="FMUI01000003">
    <property type="protein sequence ID" value="SCX43411.1"/>
    <property type="molecule type" value="Genomic_DNA"/>
</dbReference>
<comment type="function">
    <text evidence="11">Zinc transporter. Acts as a Zn(2+):proton symporter, which likely mediates zinc ion uptake.</text>
</comment>
<dbReference type="GO" id="GO:0000287">
    <property type="term" value="F:magnesium ion binding"/>
    <property type="evidence" value="ECO:0007669"/>
    <property type="project" value="TreeGrafter"/>
</dbReference>
<evidence type="ECO:0000256" key="5">
    <source>
        <dbReference type="ARBA" id="ARBA00022519"/>
    </source>
</evidence>
<dbReference type="FunFam" id="1.20.58.340:FF:000002">
    <property type="entry name" value="Zinc transport protein ZntB"/>
    <property type="match status" value="1"/>
</dbReference>
<dbReference type="AlphaFoldDB" id="A0A1G4XQD3"/>
<keyword evidence="9 11" id="KW-0406">Ion transport</keyword>
<reference evidence="12 13" key="1">
    <citation type="submission" date="2016-10" db="EMBL/GenBank/DDBJ databases">
        <authorList>
            <person name="Varghese N."/>
            <person name="Submissions S."/>
        </authorList>
    </citation>
    <scope>NUCLEOTIDE SEQUENCE [LARGE SCALE GENOMIC DNA]</scope>
    <source>
        <strain evidence="12 13">CGMCC 1.12102</strain>
    </source>
</reference>
<evidence type="ECO:0000256" key="9">
    <source>
        <dbReference type="ARBA" id="ARBA00023065"/>
    </source>
</evidence>
<evidence type="ECO:0000256" key="11">
    <source>
        <dbReference type="HAMAP-Rule" id="MF_01565"/>
    </source>
</evidence>
<dbReference type="RefSeq" id="WP_017457223.1">
    <property type="nucleotide sequence ID" value="NZ_CP016337.1"/>
</dbReference>
<keyword evidence="8 11" id="KW-1133">Transmembrane helix</keyword>
<accession>A0A1G4XQD3</accession>
<dbReference type="InterPro" id="IPR002523">
    <property type="entry name" value="MgTranspt_CorA/ZnTranspt_ZntB"/>
</dbReference>
<dbReference type="GO" id="GO:0015095">
    <property type="term" value="F:magnesium ion transmembrane transporter activity"/>
    <property type="evidence" value="ECO:0007669"/>
    <property type="project" value="TreeGrafter"/>
</dbReference>
<dbReference type="PANTHER" id="PTHR46494">
    <property type="entry name" value="CORA FAMILY METAL ION TRANSPORTER (EUROFUNG)"/>
    <property type="match status" value="1"/>
</dbReference>
<dbReference type="GO" id="GO:0005385">
    <property type="term" value="F:zinc ion transmembrane transporter activity"/>
    <property type="evidence" value="ECO:0007669"/>
    <property type="project" value="UniProtKB-UniRule"/>
</dbReference>
<evidence type="ECO:0000256" key="1">
    <source>
        <dbReference type="ARBA" id="ARBA00004651"/>
    </source>
</evidence>
<sequence length="327" mass="36608">MEAIKGTDVNVPDAVFAWLLDGKGGVKPLEDNDVITASTPCWVHLNYTNPESAQWLETTPVLPNSVRTALSGESMRPRVSRMGEGTLITLRCINGSTDERPDQLVAVRVYMDERMIVSTRQRKVLALDDVVSDLEEGTGPADCGGWLVDVCDALTDHASEFIESLHDRIIDLEDNLLDQQIPPRGILALLRKQLIVMRRYMAPQRDVFARLASERLPWMSDDQRRRMQDIADRLGRGLDEIDACIARTGVMTDEITQVMQESLARRTYTMSLMAMVFLPSTFLTGLFGVNLGGIPGGGWHFGFALFCMMLVVLIGGVTWWLHRSNWL</sequence>
<dbReference type="GeneID" id="23846465"/>
<evidence type="ECO:0000256" key="7">
    <source>
        <dbReference type="ARBA" id="ARBA00022833"/>
    </source>
</evidence>
<proteinExistence type="inferred from homology"/>
<dbReference type="GO" id="GO:0015087">
    <property type="term" value="F:cobalt ion transmembrane transporter activity"/>
    <property type="evidence" value="ECO:0007669"/>
    <property type="project" value="TreeGrafter"/>
</dbReference>
<gene>
    <name evidence="11" type="primary">zntB</name>
    <name evidence="12" type="ORF">SAMN02927897_01220</name>
</gene>
<dbReference type="Gene3D" id="3.30.460.20">
    <property type="entry name" value="CorA soluble domain-like"/>
    <property type="match status" value="1"/>
</dbReference>
<feature type="transmembrane region" description="Helical" evidence="11">
    <location>
        <begin position="301"/>
        <end position="321"/>
    </location>
</feature>
<evidence type="ECO:0000256" key="8">
    <source>
        <dbReference type="ARBA" id="ARBA00022989"/>
    </source>
</evidence>
<dbReference type="InterPro" id="IPR045863">
    <property type="entry name" value="CorA_TM1_TM2"/>
</dbReference>
<dbReference type="InterPro" id="IPR045861">
    <property type="entry name" value="CorA_cytoplasmic_dom"/>
</dbReference>
<dbReference type="PANTHER" id="PTHR46494:SF3">
    <property type="entry name" value="ZINC TRANSPORT PROTEIN ZNTB"/>
    <property type="match status" value="1"/>
</dbReference>
<dbReference type="NCBIfam" id="NF007092">
    <property type="entry name" value="PRK09546.1"/>
    <property type="match status" value="1"/>
</dbReference>
<evidence type="ECO:0000256" key="3">
    <source>
        <dbReference type="ARBA" id="ARBA00022448"/>
    </source>
</evidence>
<evidence type="ECO:0000256" key="6">
    <source>
        <dbReference type="ARBA" id="ARBA00022692"/>
    </source>
</evidence>